<evidence type="ECO:0000256" key="9">
    <source>
        <dbReference type="RuleBase" id="RU000585"/>
    </source>
</evidence>
<dbReference type="EMBL" id="JANBUH010000559">
    <property type="protein sequence ID" value="KAJ2750453.1"/>
    <property type="molecule type" value="Genomic_DNA"/>
</dbReference>
<reference evidence="11" key="1">
    <citation type="submission" date="2022-07" db="EMBL/GenBank/DDBJ databases">
        <title>Phylogenomic reconstructions and comparative analyses of Kickxellomycotina fungi.</title>
        <authorList>
            <person name="Reynolds N.K."/>
            <person name="Stajich J.E."/>
            <person name="Barry K."/>
            <person name="Grigoriev I.V."/>
            <person name="Crous P."/>
            <person name="Smith M.E."/>
        </authorList>
    </citation>
    <scope>NUCLEOTIDE SEQUENCE</scope>
    <source>
        <strain evidence="11">BCRC 34297</strain>
    </source>
</reference>
<dbReference type="InterPro" id="IPR001085">
    <property type="entry name" value="Ser_HO-MeTrfase"/>
</dbReference>
<dbReference type="Proteomes" id="UP001140011">
    <property type="component" value="Unassembled WGS sequence"/>
</dbReference>
<dbReference type="Pfam" id="PF00464">
    <property type="entry name" value="SHMT"/>
    <property type="match status" value="1"/>
</dbReference>
<comment type="function">
    <text evidence="9">Interconversion of serine and glycine.</text>
</comment>
<dbReference type="SUPFAM" id="SSF53383">
    <property type="entry name" value="PLP-dependent transferases"/>
    <property type="match status" value="1"/>
</dbReference>
<evidence type="ECO:0000256" key="6">
    <source>
        <dbReference type="ARBA" id="ARBA00022679"/>
    </source>
</evidence>
<keyword evidence="12" id="KW-1185">Reference proteome</keyword>
<evidence type="ECO:0000256" key="5">
    <source>
        <dbReference type="ARBA" id="ARBA00022563"/>
    </source>
</evidence>
<keyword evidence="5 9" id="KW-0554">One-carbon metabolism</keyword>
<evidence type="ECO:0000259" key="10">
    <source>
        <dbReference type="Pfam" id="PF00464"/>
    </source>
</evidence>
<dbReference type="EC" id="2.1.2.1" evidence="9"/>
<dbReference type="PROSITE" id="PS00096">
    <property type="entry name" value="SHMT"/>
    <property type="match status" value="1"/>
</dbReference>
<dbReference type="OrthoDB" id="10265628at2759"/>
<dbReference type="CDD" id="cd00378">
    <property type="entry name" value="SHMT"/>
    <property type="match status" value="1"/>
</dbReference>
<sequence>MTKPVESYNAFLNTPLSEADPEVAQIIEHEKYRQFAELELIASENFTSQAVMEANGSALTNKYSEGLPGARYYGGNEYVDQLERLCQERALSAFKLDSNEWGVNVQPYSGSTANFAALTALLKPFDRLMGLDLPSGGHLTHGYQTDKKKISSSSIYFQSMPYRVDMETGIIDYDRLEENAQLFRPQLLICGASAYPRDWDYARMRKVADNHSAYLLCDMAHISGLVAAGEQESPFKYCDIVTTTTHKTLRGPRAGLIFYRKREGEDKKESLEARVNQAVFPSCQGGPHNNTIAGIAVALKQANTQEFVEYAKQVRANTQALAKKLTSYNYRLSSGGSENHLVLWDLKPLGLTGSKIEKVCELVNITLNKNSVCGDKSAVTPGGVRIGTAALTSRGFKEEDFERIGELLHRTVEISLEVQSQCGSKLLKDFMAVAAKSDKIAELQKEIEAFATSFPMPGFDSTNLKKPQH</sequence>
<comment type="cofactor">
    <cofactor evidence="2 8 9">
        <name>pyridoxal 5'-phosphate</name>
        <dbReference type="ChEBI" id="CHEBI:597326"/>
    </cofactor>
</comment>
<dbReference type="HAMAP" id="MF_00051">
    <property type="entry name" value="SHMT"/>
    <property type="match status" value="1"/>
</dbReference>
<evidence type="ECO:0000256" key="2">
    <source>
        <dbReference type="ARBA" id="ARBA00001933"/>
    </source>
</evidence>
<evidence type="ECO:0000256" key="7">
    <source>
        <dbReference type="ARBA" id="ARBA00022898"/>
    </source>
</evidence>
<gene>
    <name evidence="11" type="primary">SHM1</name>
    <name evidence="11" type="ORF">GGI19_005097</name>
</gene>
<dbReference type="FunFam" id="3.40.640.10:FF:000050">
    <property type="entry name" value="Serine hydroxymethyltransferase"/>
    <property type="match status" value="1"/>
</dbReference>
<comment type="caution">
    <text evidence="11">The sequence shown here is derived from an EMBL/GenBank/DDBJ whole genome shotgun (WGS) entry which is preliminary data.</text>
</comment>
<dbReference type="GO" id="GO:0030170">
    <property type="term" value="F:pyridoxal phosphate binding"/>
    <property type="evidence" value="ECO:0007669"/>
    <property type="project" value="InterPro"/>
</dbReference>
<comment type="similarity">
    <text evidence="4 9">Belongs to the SHMT family.</text>
</comment>
<accession>A0A9W8GX17</accession>
<keyword evidence="7 8" id="KW-0663">Pyridoxal phosphate</keyword>
<evidence type="ECO:0000256" key="1">
    <source>
        <dbReference type="ARBA" id="ARBA00001528"/>
    </source>
</evidence>
<dbReference type="InterPro" id="IPR019798">
    <property type="entry name" value="Ser_HO-MeTrfase_PLP_BS"/>
</dbReference>
<dbReference type="InterPro" id="IPR015424">
    <property type="entry name" value="PyrdxlP-dep_Trfase"/>
</dbReference>
<dbReference type="GO" id="GO:0004372">
    <property type="term" value="F:glycine hydroxymethyltransferase activity"/>
    <property type="evidence" value="ECO:0007669"/>
    <property type="project" value="UniProtKB-EC"/>
</dbReference>
<dbReference type="Gene3D" id="3.90.1150.10">
    <property type="entry name" value="Aspartate Aminotransferase, domain 1"/>
    <property type="match status" value="1"/>
</dbReference>
<dbReference type="Gene3D" id="3.40.640.10">
    <property type="entry name" value="Type I PLP-dependent aspartate aminotransferase-like (Major domain)"/>
    <property type="match status" value="1"/>
</dbReference>
<dbReference type="GO" id="GO:0005739">
    <property type="term" value="C:mitochondrion"/>
    <property type="evidence" value="ECO:0007669"/>
    <property type="project" value="TreeGrafter"/>
</dbReference>
<keyword evidence="6 9" id="KW-0808">Transferase</keyword>
<feature type="domain" description="Serine hydroxymethyltransferase-like" evidence="10">
    <location>
        <begin position="16"/>
        <end position="407"/>
    </location>
</feature>
<dbReference type="InterPro" id="IPR015421">
    <property type="entry name" value="PyrdxlP-dep_Trfase_major"/>
</dbReference>
<dbReference type="PANTHER" id="PTHR11680">
    <property type="entry name" value="SERINE HYDROXYMETHYLTRANSFERASE"/>
    <property type="match status" value="1"/>
</dbReference>
<comment type="catalytic activity">
    <reaction evidence="1 9">
        <text>(6R)-5,10-methylene-5,6,7,8-tetrahydrofolate + glycine + H2O = (6S)-5,6,7,8-tetrahydrofolate + L-serine</text>
        <dbReference type="Rhea" id="RHEA:15481"/>
        <dbReference type="ChEBI" id="CHEBI:15377"/>
        <dbReference type="ChEBI" id="CHEBI:15636"/>
        <dbReference type="ChEBI" id="CHEBI:33384"/>
        <dbReference type="ChEBI" id="CHEBI:57305"/>
        <dbReference type="ChEBI" id="CHEBI:57453"/>
        <dbReference type="EC" id="2.1.2.1"/>
    </reaction>
</comment>
<dbReference type="PIRSF" id="PIRSF000412">
    <property type="entry name" value="SHMT"/>
    <property type="match status" value="1"/>
</dbReference>
<feature type="modified residue" description="N6-(pyridoxal phosphate)lysine" evidence="8">
    <location>
        <position position="247"/>
    </location>
</feature>
<evidence type="ECO:0000256" key="8">
    <source>
        <dbReference type="PIRSR" id="PIRSR000412-50"/>
    </source>
</evidence>
<protein>
    <recommendedName>
        <fullName evidence="9">Serine hydroxymethyltransferase</fullName>
        <ecNumber evidence="9">2.1.2.1</ecNumber>
    </recommendedName>
</protein>
<evidence type="ECO:0000256" key="3">
    <source>
        <dbReference type="ARBA" id="ARBA00004777"/>
    </source>
</evidence>
<organism evidence="11 12">
    <name type="scientific">Coemansia pectinata</name>
    <dbReference type="NCBI Taxonomy" id="1052879"/>
    <lineage>
        <taxon>Eukaryota</taxon>
        <taxon>Fungi</taxon>
        <taxon>Fungi incertae sedis</taxon>
        <taxon>Zoopagomycota</taxon>
        <taxon>Kickxellomycotina</taxon>
        <taxon>Kickxellomycetes</taxon>
        <taxon>Kickxellales</taxon>
        <taxon>Kickxellaceae</taxon>
        <taxon>Coemansia</taxon>
    </lineage>
</organism>
<dbReference type="GO" id="GO:0019264">
    <property type="term" value="P:glycine biosynthetic process from serine"/>
    <property type="evidence" value="ECO:0007669"/>
    <property type="project" value="InterPro"/>
</dbReference>
<evidence type="ECO:0000313" key="11">
    <source>
        <dbReference type="EMBL" id="KAJ2750453.1"/>
    </source>
</evidence>
<proteinExistence type="inferred from homology"/>
<name>A0A9W8GX17_9FUNG</name>
<dbReference type="InterPro" id="IPR049943">
    <property type="entry name" value="Ser_HO-MeTrfase-like"/>
</dbReference>
<dbReference type="NCBIfam" id="NF000586">
    <property type="entry name" value="PRK00011.1"/>
    <property type="match status" value="1"/>
</dbReference>
<dbReference type="AlphaFoldDB" id="A0A9W8GX17"/>
<evidence type="ECO:0000313" key="12">
    <source>
        <dbReference type="Proteomes" id="UP001140011"/>
    </source>
</evidence>
<dbReference type="PANTHER" id="PTHR11680:SF35">
    <property type="entry name" value="SERINE HYDROXYMETHYLTRANSFERASE 1"/>
    <property type="match status" value="1"/>
</dbReference>
<dbReference type="GO" id="GO:0035999">
    <property type="term" value="P:tetrahydrofolate interconversion"/>
    <property type="evidence" value="ECO:0007669"/>
    <property type="project" value="InterPro"/>
</dbReference>
<comment type="pathway">
    <text evidence="3 9">One-carbon metabolism; tetrahydrofolate interconversion.</text>
</comment>
<dbReference type="InterPro" id="IPR015422">
    <property type="entry name" value="PyrdxlP-dep_Trfase_small"/>
</dbReference>
<dbReference type="InterPro" id="IPR039429">
    <property type="entry name" value="SHMT-like_dom"/>
</dbReference>
<evidence type="ECO:0000256" key="4">
    <source>
        <dbReference type="ARBA" id="ARBA00006376"/>
    </source>
</evidence>